<evidence type="ECO:0000313" key="3">
    <source>
        <dbReference type="Proteomes" id="UP000663920"/>
    </source>
</evidence>
<proteinExistence type="predicted"/>
<gene>
    <name evidence="2" type="ORF">J3359_08705</name>
</gene>
<organism evidence="2 3">
    <name type="scientific">Polaribacter cellanae</name>
    <dbReference type="NCBI Taxonomy" id="2818493"/>
    <lineage>
        <taxon>Bacteria</taxon>
        <taxon>Pseudomonadati</taxon>
        <taxon>Bacteroidota</taxon>
        <taxon>Flavobacteriia</taxon>
        <taxon>Flavobacteriales</taxon>
        <taxon>Flavobacteriaceae</taxon>
    </lineage>
</organism>
<protein>
    <submittedName>
        <fullName evidence="2">Uncharacterized protein</fullName>
    </submittedName>
</protein>
<dbReference type="AlphaFoldDB" id="A0A975CSU5"/>
<name>A0A975CSU5_9FLAO</name>
<dbReference type="EMBL" id="CP071869">
    <property type="protein sequence ID" value="QTE24324.1"/>
    <property type="molecule type" value="Genomic_DNA"/>
</dbReference>
<dbReference type="KEGG" id="pcea:J3359_08705"/>
<dbReference type="RefSeq" id="WP_208080296.1">
    <property type="nucleotide sequence ID" value="NZ_CP071869.1"/>
</dbReference>
<sequence length="59" mass="6572">MLLQILPSDPVSTTENFLDVQLILVIVGLAVSVFVILKLSKFLSKIKINKTVKKHSYTS</sequence>
<keyword evidence="1" id="KW-0812">Transmembrane</keyword>
<keyword evidence="1" id="KW-0472">Membrane</keyword>
<dbReference type="Proteomes" id="UP000663920">
    <property type="component" value="Chromosome"/>
</dbReference>
<evidence type="ECO:0000256" key="1">
    <source>
        <dbReference type="SAM" id="Phobius"/>
    </source>
</evidence>
<accession>A0A975CSU5</accession>
<keyword evidence="3" id="KW-1185">Reference proteome</keyword>
<reference evidence="2 3" key="1">
    <citation type="submission" date="2021-03" db="EMBL/GenBank/DDBJ databases">
        <title>Complete genome of Polaribacter_sp.SM13.</title>
        <authorList>
            <person name="Jeong S.W."/>
            <person name="Bae J.W."/>
        </authorList>
    </citation>
    <scope>NUCLEOTIDE SEQUENCE [LARGE SCALE GENOMIC DNA]</scope>
    <source>
        <strain evidence="2 3">SM13</strain>
    </source>
</reference>
<evidence type="ECO:0000313" key="2">
    <source>
        <dbReference type="EMBL" id="QTE24324.1"/>
    </source>
</evidence>
<feature type="transmembrane region" description="Helical" evidence="1">
    <location>
        <begin position="20"/>
        <end position="40"/>
    </location>
</feature>
<keyword evidence="1" id="KW-1133">Transmembrane helix</keyword>